<dbReference type="AlphaFoldDB" id="A0A2P5BZ36"/>
<organism evidence="1 2">
    <name type="scientific">Parasponia andersonii</name>
    <name type="common">Sponia andersonii</name>
    <dbReference type="NCBI Taxonomy" id="3476"/>
    <lineage>
        <taxon>Eukaryota</taxon>
        <taxon>Viridiplantae</taxon>
        <taxon>Streptophyta</taxon>
        <taxon>Embryophyta</taxon>
        <taxon>Tracheophyta</taxon>
        <taxon>Spermatophyta</taxon>
        <taxon>Magnoliopsida</taxon>
        <taxon>eudicotyledons</taxon>
        <taxon>Gunneridae</taxon>
        <taxon>Pentapetalae</taxon>
        <taxon>rosids</taxon>
        <taxon>fabids</taxon>
        <taxon>Rosales</taxon>
        <taxon>Cannabaceae</taxon>
        <taxon>Parasponia</taxon>
    </lineage>
</organism>
<dbReference type="Proteomes" id="UP000237105">
    <property type="component" value="Unassembled WGS sequence"/>
</dbReference>
<evidence type="ECO:0000313" key="1">
    <source>
        <dbReference type="EMBL" id="PON54073.1"/>
    </source>
</evidence>
<sequence length="126" mass="13824">MVSSDLDVVTRLNGTLYEVFQRGQSSDSLVTRRVFGRDFPNSDLPILVTRIDLLPGYDYSLDQPAIRLEPGILPLVFPDPDVLGVGAGVQQVARGGQRVYVAFFSDERAHEDVGEVVVWGHVRGPG</sequence>
<comment type="caution">
    <text evidence="1">The sequence shown here is derived from an EMBL/GenBank/DDBJ whole genome shotgun (WGS) entry which is preliminary data.</text>
</comment>
<dbReference type="OrthoDB" id="10289987at2759"/>
<evidence type="ECO:0000313" key="2">
    <source>
        <dbReference type="Proteomes" id="UP000237105"/>
    </source>
</evidence>
<accession>A0A2P5BZ36</accession>
<proteinExistence type="predicted"/>
<reference evidence="2" key="1">
    <citation type="submission" date="2016-06" db="EMBL/GenBank/DDBJ databases">
        <title>Parallel loss of symbiosis genes in relatives of nitrogen-fixing non-legume Parasponia.</title>
        <authorList>
            <person name="Van Velzen R."/>
            <person name="Holmer R."/>
            <person name="Bu F."/>
            <person name="Rutten L."/>
            <person name="Van Zeijl A."/>
            <person name="Liu W."/>
            <person name="Santuari L."/>
            <person name="Cao Q."/>
            <person name="Sharma T."/>
            <person name="Shen D."/>
            <person name="Roswanjaya Y."/>
            <person name="Wardhani T."/>
            <person name="Kalhor M.S."/>
            <person name="Jansen J."/>
            <person name="Van den Hoogen J."/>
            <person name="Gungor B."/>
            <person name="Hartog M."/>
            <person name="Hontelez J."/>
            <person name="Verver J."/>
            <person name="Yang W.-C."/>
            <person name="Schijlen E."/>
            <person name="Repin R."/>
            <person name="Schilthuizen M."/>
            <person name="Schranz E."/>
            <person name="Heidstra R."/>
            <person name="Miyata K."/>
            <person name="Fedorova E."/>
            <person name="Kohlen W."/>
            <person name="Bisseling T."/>
            <person name="Smit S."/>
            <person name="Geurts R."/>
        </authorList>
    </citation>
    <scope>NUCLEOTIDE SEQUENCE [LARGE SCALE GENOMIC DNA]</scope>
    <source>
        <strain evidence="2">cv. WU1-14</strain>
    </source>
</reference>
<keyword evidence="2" id="KW-1185">Reference proteome</keyword>
<dbReference type="EMBL" id="JXTB01000199">
    <property type="protein sequence ID" value="PON54073.1"/>
    <property type="molecule type" value="Genomic_DNA"/>
</dbReference>
<gene>
    <name evidence="1" type="ORF">PanWU01x14_198030</name>
</gene>
<protein>
    <submittedName>
        <fullName evidence="1">Uncharacterized protein</fullName>
    </submittedName>
</protein>
<name>A0A2P5BZ36_PARAD</name>